<evidence type="ECO:0000259" key="4">
    <source>
        <dbReference type="PROSITE" id="PS50113"/>
    </source>
</evidence>
<dbReference type="InterPro" id="IPR029787">
    <property type="entry name" value="Nucleotide_cyclase"/>
</dbReference>
<dbReference type="PROSITE" id="PS50113">
    <property type="entry name" value="PAC"/>
    <property type="match status" value="1"/>
</dbReference>
<accession>A0ABT5MUZ8</accession>
<reference evidence="6 7" key="1">
    <citation type="submission" date="2023-02" db="EMBL/GenBank/DDBJ databases">
        <title>Bacterial whole genomic sequence of Curvibacter sp. HBC61.</title>
        <authorList>
            <person name="Le V."/>
            <person name="Ko S.-R."/>
            <person name="Ahn C.-Y."/>
            <person name="Oh H.-M."/>
        </authorList>
    </citation>
    <scope>NUCLEOTIDE SEQUENCE [LARGE SCALE GENOMIC DNA]</scope>
    <source>
        <strain evidence="6 7">HBC61</strain>
    </source>
</reference>
<dbReference type="EC" id="2.7.7.65" evidence="1"/>
<dbReference type="NCBIfam" id="TIGR00254">
    <property type="entry name" value="GGDEF"/>
    <property type="match status" value="1"/>
</dbReference>
<dbReference type="InterPro" id="IPR050469">
    <property type="entry name" value="Diguanylate_Cyclase"/>
</dbReference>
<feature type="region of interest" description="Disordered" evidence="2">
    <location>
        <begin position="410"/>
        <end position="439"/>
    </location>
</feature>
<dbReference type="InterPro" id="IPR043128">
    <property type="entry name" value="Rev_trsase/Diguanyl_cyclase"/>
</dbReference>
<keyword evidence="7" id="KW-1185">Reference proteome</keyword>
<evidence type="ECO:0000313" key="7">
    <source>
        <dbReference type="Proteomes" id="UP001528673"/>
    </source>
</evidence>
<dbReference type="CDD" id="cd00130">
    <property type="entry name" value="PAS"/>
    <property type="match status" value="2"/>
</dbReference>
<dbReference type="PANTHER" id="PTHR45138">
    <property type="entry name" value="REGULATORY COMPONENTS OF SENSORY TRANSDUCTION SYSTEM"/>
    <property type="match status" value="1"/>
</dbReference>
<dbReference type="InterPro" id="IPR013656">
    <property type="entry name" value="PAS_4"/>
</dbReference>
<sequence length="439" mass="48883">MDPLPAELDLLPMAVMVVRDGLVRQVNRACLRLLEADVAQQVLGQSVERFLHPQDADLARQRREESARPEHFGLPMQSTAFRVQTCQGRIRIVLVSSVATVWQGAPAVVINGVDMTHLDELQHQLRESEHNFRRLFEKMQDVYYRTDAQGVVQHVGPGVIRVLGYQPHEIEGRTAESYYPQSADRDAFKAAIMAHGEVSDFPGQMVRRDGRVIDISISSHALYDHNGAFAGVEGIYRDVTQRKNLERELQRLARTDPLTGLSNRRALLELGESLFLASRQRNSPLALLMLDLDHFKSINDRFGHLEGDRALVALAQVLRSELRASDVVGRLGGEEFAMILPDTQPEEAAQVAERIVQQLRRTVLWVRDGDSAPPRALTASIGLANRSAADEHPQQLLERADRALYQAKQAGRDRWVQAPDPRPAAQGADAASATAGPRP</sequence>
<dbReference type="Gene3D" id="3.30.70.270">
    <property type="match status" value="1"/>
</dbReference>
<gene>
    <name evidence="6" type="ORF">PSQ40_03980</name>
</gene>
<feature type="compositionally biased region" description="Low complexity" evidence="2">
    <location>
        <begin position="417"/>
        <end position="439"/>
    </location>
</feature>
<dbReference type="InterPro" id="IPR013767">
    <property type="entry name" value="PAS_fold"/>
</dbReference>
<name>A0ABT5MUZ8_9BURK</name>
<evidence type="ECO:0000259" key="3">
    <source>
        <dbReference type="PROSITE" id="PS50112"/>
    </source>
</evidence>
<feature type="domain" description="PAC" evidence="4">
    <location>
        <begin position="199"/>
        <end position="251"/>
    </location>
</feature>
<feature type="domain" description="PAS" evidence="3">
    <location>
        <begin position="128"/>
        <end position="182"/>
    </location>
</feature>
<dbReference type="SMART" id="SM00267">
    <property type="entry name" value="GGDEF"/>
    <property type="match status" value="1"/>
</dbReference>
<dbReference type="Pfam" id="PF00990">
    <property type="entry name" value="GGDEF"/>
    <property type="match status" value="1"/>
</dbReference>
<dbReference type="SMART" id="SM00091">
    <property type="entry name" value="PAS"/>
    <property type="match status" value="2"/>
</dbReference>
<dbReference type="NCBIfam" id="TIGR00229">
    <property type="entry name" value="sensory_box"/>
    <property type="match status" value="1"/>
</dbReference>
<evidence type="ECO:0000313" key="6">
    <source>
        <dbReference type="EMBL" id="MDD0837725.1"/>
    </source>
</evidence>
<dbReference type="RefSeq" id="WP_273948983.1">
    <property type="nucleotide sequence ID" value="NZ_JAQSIP010000002.1"/>
</dbReference>
<dbReference type="CDD" id="cd01949">
    <property type="entry name" value="GGDEF"/>
    <property type="match status" value="1"/>
</dbReference>
<dbReference type="InterPro" id="IPR035965">
    <property type="entry name" value="PAS-like_dom_sf"/>
</dbReference>
<dbReference type="Pfam" id="PF00989">
    <property type="entry name" value="PAS"/>
    <property type="match status" value="1"/>
</dbReference>
<proteinExistence type="predicted"/>
<dbReference type="InterPro" id="IPR000700">
    <property type="entry name" value="PAS-assoc_C"/>
</dbReference>
<dbReference type="SUPFAM" id="SSF55073">
    <property type="entry name" value="Nucleotide cyclase"/>
    <property type="match status" value="1"/>
</dbReference>
<protein>
    <recommendedName>
        <fullName evidence="1">diguanylate cyclase</fullName>
        <ecNumber evidence="1">2.7.7.65</ecNumber>
    </recommendedName>
</protein>
<dbReference type="PROSITE" id="PS50112">
    <property type="entry name" value="PAS"/>
    <property type="match status" value="1"/>
</dbReference>
<evidence type="ECO:0000259" key="5">
    <source>
        <dbReference type="PROSITE" id="PS50887"/>
    </source>
</evidence>
<organism evidence="6 7">
    <name type="scientific">Curvibacter cyanobacteriorum</name>
    <dbReference type="NCBI Taxonomy" id="3026422"/>
    <lineage>
        <taxon>Bacteria</taxon>
        <taxon>Pseudomonadati</taxon>
        <taxon>Pseudomonadota</taxon>
        <taxon>Betaproteobacteria</taxon>
        <taxon>Burkholderiales</taxon>
        <taxon>Comamonadaceae</taxon>
        <taxon>Curvibacter</taxon>
    </lineage>
</organism>
<dbReference type="Proteomes" id="UP001528673">
    <property type="component" value="Unassembled WGS sequence"/>
</dbReference>
<dbReference type="Gene3D" id="3.30.450.20">
    <property type="entry name" value="PAS domain"/>
    <property type="match status" value="2"/>
</dbReference>
<dbReference type="InterPro" id="IPR000160">
    <property type="entry name" value="GGDEF_dom"/>
</dbReference>
<dbReference type="PROSITE" id="PS50887">
    <property type="entry name" value="GGDEF"/>
    <property type="match status" value="1"/>
</dbReference>
<dbReference type="EMBL" id="JAQSIP010000002">
    <property type="protein sequence ID" value="MDD0837725.1"/>
    <property type="molecule type" value="Genomic_DNA"/>
</dbReference>
<dbReference type="Pfam" id="PF08448">
    <property type="entry name" value="PAS_4"/>
    <property type="match status" value="1"/>
</dbReference>
<comment type="caution">
    <text evidence="6">The sequence shown here is derived from an EMBL/GenBank/DDBJ whole genome shotgun (WGS) entry which is preliminary data.</text>
</comment>
<dbReference type="PANTHER" id="PTHR45138:SF24">
    <property type="entry name" value="DIGUANYLATE CYCLASE DGCC-RELATED"/>
    <property type="match status" value="1"/>
</dbReference>
<dbReference type="SUPFAM" id="SSF55785">
    <property type="entry name" value="PYP-like sensor domain (PAS domain)"/>
    <property type="match status" value="2"/>
</dbReference>
<evidence type="ECO:0000256" key="1">
    <source>
        <dbReference type="ARBA" id="ARBA00012528"/>
    </source>
</evidence>
<dbReference type="InterPro" id="IPR000014">
    <property type="entry name" value="PAS"/>
</dbReference>
<feature type="domain" description="GGDEF" evidence="5">
    <location>
        <begin position="283"/>
        <end position="420"/>
    </location>
</feature>
<evidence type="ECO:0000256" key="2">
    <source>
        <dbReference type="SAM" id="MobiDB-lite"/>
    </source>
</evidence>